<dbReference type="Proteomes" id="UP000231632">
    <property type="component" value="Unassembled WGS sequence"/>
</dbReference>
<dbReference type="GO" id="GO:0015074">
    <property type="term" value="P:DNA integration"/>
    <property type="evidence" value="ECO:0007669"/>
    <property type="project" value="UniProtKB-KW"/>
</dbReference>
<dbReference type="GO" id="GO:0003677">
    <property type="term" value="F:DNA binding"/>
    <property type="evidence" value="ECO:0007669"/>
    <property type="project" value="UniProtKB-UniRule"/>
</dbReference>
<evidence type="ECO:0000313" key="9">
    <source>
        <dbReference type="Proteomes" id="UP000231632"/>
    </source>
</evidence>
<reference evidence="8 9" key="1">
    <citation type="journal article" date="2017" name="Arch. Microbiol.">
        <title>Mariprofundus micogutta sp. nov., a novel iron-oxidizing zetaproteobacterium isolated from a deep-sea hydrothermal field at the Bayonnaise knoll of the Izu-Ogasawara arc, and a description of Mariprofundales ord. nov. and Zetaproteobacteria classis nov.</title>
        <authorList>
            <person name="Makita H."/>
            <person name="Tanaka E."/>
            <person name="Mitsunobu S."/>
            <person name="Miyazaki M."/>
            <person name="Nunoura T."/>
            <person name="Uematsu K."/>
            <person name="Takaki Y."/>
            <person name="Nishi S."/>
            <person name="Shimamura S."/>
            <person name="Takai K."/>
        </authorList>
    </citation>
    <scope>NUCLEOTIDE SEQUENCE [LARGE SCALE GENOMIC DNA]</scope>
    <source>
        <strain evidence="8 9">ET2</strain>
    </source>
</reference>
<dbReference type="CDD" id="cd00796">
    <property type="entry name" value="INT_Rci_Hp1_C"/>
    <property type="match status" value="1"/>
</dbReference>
<dbReference type="InterPro" id="IPR002104">
    <property type="entry name" value="Integrase_catalytic"/>
</dbReference>
<evidence type="ECO:0000256" key="4">
    <source>
        <dbReference type="ARBA" id="ARBA00023172"/>
    </source>
</evidence>
<feature type="domain" description="Tyr recombinase" evidence="6">
    <location>
        <begin position="178"/>
        <end position="350"/>
    </location>
</feature>
<keyword evidence="2" id="KW-0229">DNA integration</keyword>
<evidence type="ECO:0000256" key="2">
    <source>
        <dbReference type="ARBA" id="ARBA00022908"/>
    </source>
</evidence>
<comment type="caution">
    <text evidence="8">The sequence shown here is derived from an EMBL/GenBank/DDBJ whole genome shotgun (WGS) entry which is preliminary data.</text>
</comment>
<dbReference type="InterPro" id="IPR057084">
    <property type="entry name" value="Int_N"/>
</dbReference>
<dbReference type="SUPFAM" id="SSF56349">
    <property type="entry name" value="DNA breaking-rejoining enzymes"/>
    <property type="match status" value="1"/>
</dbReference>
<dbReference type="InterPro" id="IPR050090">
    <property type="entry name" value="Tyrosine_recombinase_XerCD"/>
</dbReference>
<dbReference type="InterPro" id="IPR010998">
    <property type="entry name" value="Integrase_recombinase_N"/>
</dbReference>
<dbReference type="GO" id="GO:0006310">
    <property type="term" value="P:DNA recombination"/>
    <property type="evidence" value="ECO:0007669"/>
    <property type="project" value="UniProtKB-KW"/>
</dbReference>
<evidence type="ECO:0000259" key="7">
    <source>
        <dbReference type="PROSITE" id="PS51900"/>
    </source>
</evidence>
<dbReference type="EMBL" id="BDFD01000017">
    <property type="protein sequence ID" value="GAV20891.1"/>
    <property type="molecule type" value="Genomic_DNA"/>
</dbReference>
<dbReference type="AlphaFoldDB" id="A0A1L8CPP5"/>
<name>A0A1L8CPP5_9PROT</name>
<dbReference type="Pfam" id="PF00589">
    <property type="entry name" value="Phage_integrase"/>
    <property type="match status" value="1"/>
</dbReference>
<keyword evidence="9" id="KW-1185">Reference proteome</keyword>
<dbReference type="Pfam" id="PF24624">
    <property type="entry name" value="Int_N"/>
    <property type="match status" value="1"/>
</dbReference>
<feature type="domain" description="Core-binding (CB)" evidence="7">
    <location>
        <begin position="63"/>
        <end position="144"/>
    </location>
</feature>
<dbReference type="PROSITE" id="PS51898">
    <property type="entry name" value="TYR_RECOMBINASE"/>
    <property type="match status" value="1"/>
</dbReference>
<accession>A0A1L8CPP5</accession>
<evidence type="ECO:0000259" key="6">
    <source>
        <dbReference type="PROSITE" id="PS51898"/>
    </source>
</evidence>
<sequence>MAAINKYTDSKGLTSYRVRVRLKGQPVQSATFKRLTDAKKWAQQTEAAIREGRYFNKSVSQKRTLSELIDRYIERVMPQKKVSTQVPQKSQLEWWKGEIGALSLASVDSSRIADCRDKLTDEGRSPATANRYMAVLSHCMSYAQRDLQWIERNPCHDVRKGKESRGVVRFLSNDEIGEDGKVLVKGERTRLLEVCKASTCKLLYPAVLLAMSTGMRRGEQFSLTWRQVDTHTGRILLEDTKNGERRVVVATGPALAELKGMAKVRRIDCDLVFPGQRNTAIHLNKPWYAALKAAEIEDFRWHDLRHSFASELAMSGATLAEIAEAMGHKTLNMVKRYAHLTEGHISSVVERMTSRVFGGDS</sequence>
<dbReference type="RefSeq" id="WP_072660196.1">
    <property type="nucleotide sequence ID" value="NZ_BDFD01000017.1"/>
</dbReference>
<protein>
    <submittedName>
        <fullName evidence="8">Putative prophage phiRv2 integrase</fullName>
    </submittedName>
</protein>
<dbReference type="STRING" id="1921010.MMIC_P1866"/>
<evidence type="ECO:0000313" key="8">
    <source>
        <dbReference type="EMBL" id="GAV20891.1"/>
    </source>
</evidence>
<evidence type="ECO:0000256" key="1">
    <source>
        <dbReference type="ARBA" id="ARBA00008857"/>
    </source>
</evidence>
<dbReference type="InterPro" id="IPR044068">
    <property type="entry name" value="CB"/>
</dbReference>
<keyword evidence="4" id="KW-0233">DNA recombination</keyword>
<evidence type="ECO:0000256" key="5">
    <source>
        <dbReference type="PROSITE-ProRule" id="PRU01248"/>
    </source>
</evidence>
<proteinExistence type="inferred from homology"/>
<evidence type="ECO:0000256" key="3">
    <source>
        <dbReference type="ARBA" id="ARBA00023125"/>
    </source>
</evidence>
<keyword evidence="3 5" id="KW-0238">DNA-binding</keyword>
<dbReference type="InterPro" id="IPR013762">
    <property type="entry name" value="Integrase-like_cat_sf"/>
</dbReference>
<dbReference type="PANTHER" id="PTHR30349:SF64">
    <property type="entry name" value="PROPHAGE INTEGRASE INTD-RELATED"/>
    <property type="match status" value="1"/>
</dbReference>
<comment type="similarity">
    <text evidence="1">Belongs to the 'phage' integrase family.</text>
</comment>
<organism evidence="8 9">
    <name type="scientific">Mariprofundus micogutta</name>
    <dbReference type="NCBI Taxonomy" id="1921010"/>
    <lineage>
        <taxon>Bacteria</taxon>
        <taxon>Pseudomonadati</taxon>
        <taxon>Pseudomonadota</taxon>
        <taxon>Candidatius Mariprofundia</taxon>
        <taxon>Mariprofundales</taxon>
        <taxon>Mariprofundaceae</taxon>
        <taxon>Mariprofundus</taxon>
    </lineage>
</organism>
<dbReference type="InterPro" id="IPR011010">
    <property type="entry name" value="DNA_brk_join_enz"/>
</dbReference>
<dbReference type="Gene3D" id="1.10.443.10">
    <property type="entry name" value="Intergrase catalytic core"/>
    <property type="match status" value="1"/>
</dbReference>
<dbReference type="OrthoDB" id="5293311at2"/>
<dbReference type="Gene3D" id="1.10.150.130">
    <property type="match status" value="1"/>
</dbReference>
<dbReference type="PANTHER" id="PTHR30349">
    <property type="entry name" value="PHAGE INTEGRASE-RELATED"/>
    <property type="match status" value="1"/>
</dbReference>
<gene>
    <name evidence="8" type="ORF">MMIC_P1866</name>
</gene>
<dbReference type="PROSITE" id="PS51900">
    <property type="entry name" value="CB"/>
    <property type="match status" value="1"/>
</dbReference>